<reference evidence="4" key="1">
    <citation type="submission" date="2016-01" db="EMBL/GenBank/DDBJ databases">
        <title>Draft genome of Chromobacterium sp. F49.</title>
        <authorList>
            <person name="Hong K.W."/>
        </authorList>
    </citation>
    <scope>NUCLEOTIDE SEQUENCE [LARGE SCALE GENOMIC DNA]</scope>
    <source>
        <strain evidence="4">M63</strain>
    </source>
</reference>
<keyword evidence="4" id="KW-1185">Reference proteome</keyword>
<evidence type="ECO:0000313" key="3">
    <source>
        <dbReference type="EMBL" id="KZE77405.1"/>
    </source>
</evidence>
<evidence type="ECO:0000313" key="4">
    <source>
        <dbReference type="Proteomes" id="UP000076563"/>
    </source>
</evidence>
<evidence type="ECO:0000259" key="2">
    <source>
        <dbReference type="PROSITE" id="PS50853"/>
    </source>
</evidence>
<dbReference type="EMBL" id="LQRA01000063">
    <property type="protein sequence ID" value="KZE77405.1"/>
    <property type="molecule type" value="Genomic_DNA"/>
</dbReference>
<evidence type="ECO:0000256" key="1">
    <source>
        <dbReference type="SAM" id="MobiDB-lite"/>
    </source>
</evidence>
<dbReference type="CDD" id="cd00063">
    <property type="entry name" value="FN3"/>
    <property type="match status" value="2"/>
</dbReference>
<comment type="caution">
    <text evidence="3">The sequence shown here is derived from an EMBL/GenBank/DDBJ whole genome shotgun (WGS) entry which is preliminary data.</text>
</comment>
<feature type="compositionally biased region" description="Low complexity" evidence="1">
    <location>
        <begin position="293"/>
        <end position="302"/>
    </location>
</feature>
<name>A0A161SBE2_9BACL</name>
<feature type="compositionally biased region" description="Polar residues" evidence="1">
    <location>
        <begin position="303"/>
        <end position="313"/>
    </location>
</feature>
<dbReference type="InterPro" id="IPR013783">
    <property type="entry name" value="Ig-like_fold"/>
</dbReference>
<sequence>PTINWFRGGDRVVDLYWTTTGAKSYTVKRSTSAGGPYAVLASNIKGISFTDTSVVNGTTYYYVVTAVNEAGESAASNEINIKPSATKYTGGLLDGVAINVGPSFNKPTSTAMQFTDNNGNTGNNIGSNIAWYTFSAPKDISAVIAKWHGFNPIKMEFYDANNTLISSYTPTTNDGVESLPNTIQNVSHVVLKPVTAGDTLFPYEWNVFGKNHDVPPGAPLNLTAVGGDKTVSLTWNSMNTATSYKVKRSTTAGGPYTEITTVNSATYASYLDTNVVNGTTYYYVVTAVNAAGESSNSNEASATPNGSVVTPPTQDTDRALLRIMLNNGEEKEYDLSMKEVNAFLAWYEGRASGTGAVMFAIDKHNNNKGPFKNRKDYIIYDKIITFEVNAYTADSGNSNTDLKS</sequence>
<dbReference type="AlphaFoldDB" id="A0A161SBE2"/>
<dbReference type="InterPro" id="IPR003961">
    <property type="entry name" value="FN3_dom"/>
</dbReference>
<feature type="region of interest" description="Disordered" evidence="1">
    <location>
        <begin position="293"/>
        <end position="313"/>
    </location>
</feature>
<dbReference type="PROSITE" id="PS50853">
    <property type="entry name" value="FN3"/>
    <property type="match status" value="1"/>
</dbReference>
<gene>
    <name evidence="3" type="ORF">AV654_21475</name>
</gene>
<dbReference type="Proteomes" id="UP000076563">
    <property type="component" value="Unassembled WGS sequence"/>
</dbReference>
<feature type="non-terminal residue" evidence="3">
    <location>
        <position position="1"/>
    </location>
</feature>
<protein>
    <recommendedName>
        <fullName evidence="2">Fibronectin type-III domain-containing protein</fullName>
    </recommendedName>
</protein>
<organism evidence="3 4">
    <name type="scientific">Paenibacillus elgii</name>
    <dbReference type="NCBI Taxonomy" id="189691"/>
    <lineage>
        <taxon>Bacteria</taxon>
        <taxon>Bacillati</taxon>
        <taxon>Bacillota</taxon>
        <taxon>Bacilli</taxon>
        <taxon>Bacillales</taxon>
        <taxon>Paenibacillaceae</taxon>
        <taxon>Paenibacillus</taxon>
    </lineage>
</organism>
<dbReference type="SUPFAM" id="SSF49265">
    <property type="entry name" value="Fibronectin type III"/>
    <property type="match status" value="1"/>
</dbReference>
<proteinExistence type="predicted"/>
<dbReference type="RefSeq" id="WP_063183746.1">
    <property type="nucleotide sequence ID" value="NZ_LQRA01000063.1"/>
</dbReference>
<feature type="domain" description="Fibronectin type-III" evidence="2">
    <location>
        <begin position="215"/>
        <end position="313"/>
    </location>
</feature>
<dbReference type="Gene3D" id="2.60.40.10">
    <property type="entry name" value="Immunoglobulins"/>
    <property type="match status" value="2"/>
</dbReference>
<accession>A0A161SBE2</accession>
<dbReference type="InterPro" id="IPR036116">
    <property type="entry name" value="FN3_sf"/>
</dbReference>
<dbReference type="SMART" id="SM00060">
    <property type="entry name" value="FN3"/>
    <property type="match status" value="2"/>
</dbReference>